<dbReference type="AlphaFoldDB" id="A0A3B1C398"/>
<feature type="domain" description="VWFA" evidence="3">
    <location>
        <begin position="27"/>
        <end position="212"/>
    </location>
</feature>
<evidence type="ECO:0000256" key="2">
    <source>
        <dbReference type="SAM" id="Phobius"/>
    </source>
</evidence>
<organism evidence="4">
    <name type="scientific">hydrothermal vent metagenome</name>
    <dbReference type="NCBI Taxonomy" id="652676"/>
    <lineage>
        <taxon>unclassified sequences</taxon>
        <taxon>metagenomes</taxon>
        <taxon>ecological metagenomes</taxon>
    </lineage>
</organism>
<dbReference type="SUPFAM" id="SSF53300">
    <property type="entry name" value="vWA-like"/>
    <property type="match status" value="1"/>
</dbReference>
<dbReference type="Gene3D" id="3.40.50.410">
    <property type="entry name" value="von Willebrand factor, type A domain"/>
    <property type="match status" value="1"/>
</dbReference>
<reference evidence="4" key="1">
    <citation type="submission" date="2018-06" db="EMBL/GenBank/DDBJ databases">
        <authorList>
            <person name="Zhirakovskaya E."/>
        </authorList>
    </citation>
    <scope>NUCLEOTIDE SEQUENCE</scope>
</reference>
<sequence>MTGWRTLLLVFGLFCFLASAHAGRKNDVRVLIDVSGSMKQNDPHKLRAPALRLLVGLLPQGSTSGVWTFGQYVNMQVKLGRVDKRWKQQARAESEKIHSRGLYTNIEEALKRASIGWVKANKKTRRSLILLTDGMVDISSDPKKNIISRQRIIKKILPRLKKAGVRLHTIALSSSADKVLLKQLSAVTGGTYIQVNDAGSLERAFLKLFEKAAPSDSLAIKGSRFKLDTSVRDMTVLIFRKKTKSIVLVSPQSKHFDYHKHPENFNWVQEQSYELITIKKPTAGEWVIKGSKDPDNRVMIVTNLKLNTSELPPSVLAGDKVVIGAELLNKGRRITRESFLNLVSFQVEVNGKTHYVMLNSGKATDKKKGDGRYSLDLTGRLGGGEQLLIIRAKGATFEREFRYTLDNFLSVVDIKLSRDKSTKHFYLSIIPHVEIIDTENLHIKIKLEGDKSLPIHQEPGGLWLSEIDGGDEGKFVTISVEAKRHNGKKIQIEIKKKLVLAKLKKKNHSSSLVSDATKNKQAKENSLHNDENSQKEEAIKAHKGTNWFLVGWITLVVNIVLAIIGVLIFKLWKKRKTSQDENDDKDMAL</sequence>
<keyword evidence="2" id="KW-0472">Membrane</keyword>
<protein>
    <recommendedName>
        <fullName evidence="3">VWFA domain-containing protein</fullName>
    </recommendedName>
</protein>
<feature type="compositionally biased region" description="Basic and acidic residues" evidence="1">
    <location>
        <begin position="517"/>
        <end position="536"/>
    </location>
</feature>
<dbReference type="InterPro" id="IPR036465">
    <property type="entry name" value="vWFA_dom_sf"/>
</dbReference>
<dbReference type="SMART" id="SM00327">
    <property type="entry name" value="VWA"/>
    <property type="match status" value="1"/>
</dbReference>
<evidence type="ECO:0000313" key="4">
    <source>
        <dbReference type="EMBL" id="VAX13155.1"/>
    </source>
</evidence>
<dbReference type="InterPro" id="IPR002035">
    <property type="entry name" value="VWF_A"/>
</dbReference>
<name>A0A3B1C398_9ZZZZ</name>
<feature type="region of interest" description="Disordered" evidence="1">
    <location>
        <begin position="510"/>
        <end position="536"/>
    </location>
</feature>
<dbReference type="PROSITE" id="PS50234">
    <property type="entry name" value="VWFA"/>
    <property type="match status" value="1"/>
</dbReference>
<dbReference type="EMBL" id="UOFZ01000103">
    <property type="protein sequence ID" value="VAX13155.1"/>
    <property type="molecule type" value="Genomic_DNA"/>
</dbReference>
<accession>A0A3B1C398</accession>
<feature type="transmembrane region" description="Helical" evidence="2">
    <location>
        <begin position="547"/>
        <end position="569"/>
    </location>
</feature>
<gene>
    <name evidence="4" type="ORF">MNBD_GAMMA24-2556</name>
</gene>
<evidence type="ECO:0000259" key="3">
    <source>
        <dbReference type="PROSITE" id="PS50234"/>
    </source>
</evidence>
<dbReference type="CDD" id="cd00198">
    <property type="entry name" value="vWFA"/>
    <property type="match status" value="1"/>
</dbReference>
<evidence type="ECO:0000256" key="1">
    <source>
        <dbReference type="SAM" id="MobiDB-lite"/>
    </source>
</evidence>
<proteinExistence type="predicted"/>
<keyword evidence="2" id="KW-1133">Transmembrane helix</keyword>
<dbReference type="Pfam" id="PF00092">
    <property type="entry name" value="VWA"/>
    <property type="match status" value="1"/>
</dbReference>
<keyword evidence="2" id="KW-0812">Transmembrane</keyword>